<name>A0A4R4J7K4_PHOLU</name>
<dbReference type="Gene3D" id="2.50.20.10">
    <property type="entry name" value="Lipoprotein localisation LolA/LolB/LppX"/>
    <property type="match status" value="1"/>
</dbReference>
<dbReference type="EMBL" id="PUJX01000012">
    <property type="protein sequence ID" value="TDB49386.1"/>
    <property type="molecule type" value="Genomic_DNA"/>
</dbReference>
<dbReference type="AlphaFoldDB" id="A0A4R4J7K4"/>
<sequence>MKKFFVQILGIKGFSLVYLFILWLLSFPISALEERGREIIQEAIARDNGFGDTVADLKMILLNAEGQESHRYLKIKTLEVSGDGDKLLTFFEQPRDIKGTALLAFTHLDKDDEQWIYLPASRRVKRISSSNKSGSFMGSEFAYEDLASEEIEKYKMYKYLGEKPCGQQSCFIVERKPINKESGYARQIVWIDKDFYRFIRIDYYDRRNTLLKTRTFDDYRLYMNKYWRSLEITMKNHQSNKIAKLFVRNIQFQVGLTDRDFDIAALKRIR</sequence>
<dbReference type="RefSeq" id="WP_088372966.1">
    <property type="nucleotide sequence ID" value="NZ_CAWOLF010000012.1"/>
</dbReference>
<dbReference type="InterPro" id="IPR033399">
    <property type="entry name" value="TP_0789-like"/>
</dbReference>
<reference evidence="2 3" key="1">
    <citation type="journal article" date="2019" name="Int. J. Syst. Evol. Microbiol.">
        <title>Photorhabdus khanii subsp. guanajuatensis subsp. nov., isolated from Heterorhabditis atacamensis, and Photorhabdus luminescens subsp. mexicana subsp. nov., isolated from Heterorhabditis mexicana entomopathogenic nematodes.</title>
        <authorList>
            <person name="Machado R.A.R."/>
            <person name="Bruno P."/>
            <person name="Arce C.C.M."/>
            <person name="Liechti N."/>
            <person name="Kohler A."/>
            <person name="Bernal J."/>
            <person name="Bruggmann R."/>
            <person name="Turlings T.C.J."/>
        </authorList>
    </citation>
    <scope>NUCLEOTIDE SEQUENCE [LARGE SCALE GENOMIC DNA]</scope>
    <source>
        <strain evidence="2 3">MEX47-22</strain>
    </source>
</reference>
<comment type="caution">
    <text evidence="2">The sequence shown here is derived from an EMBL/GenBank/DDBJ whole genome shotgun (WGS) entry which is preliminary data.</text>
</comment>
<proteinExistence type="predicted"/>
<dbReference type="Pfam" id="PF17131">
    <property type="entry name" value="LolA_like"/>
    <property type="match status" value="1"/>
</dbReference>
<protein>
    <submittedName>
        <fullName evidence="2">Outer membrane lipoprotein-sorting protein</fullName>
    </submittedName>
</protein>
<organism evidence="2 3">
    <name type="scientific">Photorhabdus luminescens subsp. mexicana</name>
    <dbReference type="NCBI Taxonomy" id="2100167"/>
    <lineage>
        <taxon>Bacteria</taxon>
        <taxon>Pseudomonadati</taxon>
        <taxon>Pseudomonadota</taxon>
        <taxon>Gammaproteobacteria</taxon>
        <taxon>Enterobacterales</taxon>
        <taxon>Morganellaceae</taxon>
        <taxon>Photorhabdus</taxon>
    </lineage>
</organism>
<keyword evidence="2" id="KW-0449">Lipoprotein</keyword>
<evidence type="ECO:0000313" key="2">
    <source>
        <dbReference type="EMBL" id="TDB49386.1"/>
    </source>
</evidence>
<accession>A0A4R4J7K4</accession>
<gene>
    <name evidence="2" type="ORF">C5468_13085</name>
</gene>
<dbReference type="Proteomes" id="UP000295550">
    <property type="component" value="Unassembled WGS sequence"/>
</dbReference>
<dbReference type="CDD" id="cd16329">
    <property type="entry name" value="LolA_like"/>
    <property type="match status" value="1"/>
</dbReference>
<evidence type="ECO:0000313" key="3">
    <source>
        <dbReference type="Proteomes" id="UP000295550"/>
    </source>
</evidence>
<evidence type="ECO:0000259" key="1">
    <source>
        <dbReference type="Pfam" id="PF17131"/>
    </source>
</evidence>
<feature type="domain" description="Uncharacterized protein TP-0789" evidence="1">
    <location>
        <begin position="85"/>
        <end position="268"/>
    </location>
</feature>